<organism evidence="2 3">
    <name type="scientific">Amycolatopsis iheyensis</name>
    <dbReference type="NCBI Taxonomy" id="2945988"/>
    <lineage>
        <taxon>Bacteria</taxon>
        <taxon>Bacillati</taxon>
        <taxon>Actinomycetota</taxon>
        <taxon>Actinomycetes</taxon>
        <taxon>Pseudonocardiales</taxon>
        <taxon>Pseudonocardiaceae</taxon>
        <taxon>Amycolatopsis</taxon>
    </lineage>
</organism>
<feature type="transmembrane region" description="Helical" evidence="1">
    <location>
        <begin position="43"/>
        <end position="63"/>
    </location>
</feature>
<name>A0A9X2NMB3_9PSEU</name>
<dbReference type="Proteomes" id="UP001144096">
    <property type="component" value="Unassembled WGS sequence"/>
</dbReference>
<reference evidence="2" key="1">
    <citation type="submission" date="2022-06" db="EMBL/GenBank/DDBJ databases">
        <title>Amycolatopsis iheyaensis sp. nov., a new species of the genus Amycolatopsis isolated from soil in Iheya island, Japan.</title>
        <authorList>
            <person name="Ngamcharungchit C."/>
            <person name="Kanto H."/>
            <person name="Take A."/>
            <person name="Intra B."/>
            <person name="Matsumoto A."/>
            <person name="Panbangred W."/>
            <person name="Inahashi Y."/>
        </authorList>
    </citation>
    <scope>NUCLEOTIDE SEQUENCE</scope>
    <source>
        <strain evidence="2">OK19-0408</strain>
    </source>
</reference>
<keyword evidence="3" id="KW-1185">Reference proteome</keyword>
<sequence>MTIVFAAALAMVALVLIPASQRYWRLAAVLGWTTVWLDGHAGLNPVDLTGLGVAVGSLLIVVVRQYRSRSGEDG</sequence>
<accession>A0A9X2NMB3</accession>
<comment type="caution">
    <text evidence="2">The sequence shown here is derived from an EMBL/GenBank/DDBJ whole genome shotgun (WGS) entry which is preliminary data.</text>
</comment>
<gene>
    <name evidence="2" type="ORF">M8542_39700</name>
</gene>
<evidence type="ECO:0000313" key="2">
    <source>
        <dbReference type="EMBL" id="MCR6488972.1"/>
    </source>
</evidence>
<protein>
    <submittedName>
        <fullName evidence="2">Uncharacterized protein</fullName>
    </submittedName>
</protein>
<evidence type="ECO:0000256" key="1">
    <source>
        <dbReference type="SAM" id="Phobius"/>
    </source>
</evidence>
<keyword evidence="1" id="KW-1133">Transmembrane helix</keyword>
<keyword evidence="1" id="KW-0472">Membrane</keyword>
<dbReference type="AlphaFoldDB" id="A0A9X2NMB3"/>
<dbReference type="EMBL" id="JAMXQV010000029">
    <property type="protein sequence ID" value="MCR6488972.1"/>
    <property type="molecule type" value="Genomic_DNA"/>
</dbReference>
<keyword evidence="1" id="KW-0812">Transmembrane</keyword>
<evidence type="ECO:0000313" key="3">
    <source>
        <dbReference type="Proteomes" id="UP001144096"/>
    </source>
</evidence>
<dbReference type="RefSeq" id="WP_257925541.1">
    <property type="nucleotide sequence ID" value="NZ_JAMXQV010000029.1"/>
</dbReference>
<proteinExistence type="predicted"/>